<dbReference type="AlphaFoldDB" id="A0A545UQT9"/>
<accession>A0A545UQT9</accession>
<evidence type="ECO:0000313" key="2">
    <source>
        <dbReference type="Proteomes" id="UP000315783"/>
    </source>
</evidence>
<keyword evidence="2" id="KW-1185">Reference proteome</keyword>
<sequence>MSAAPSTKYRLLPPSLIIPARPCRCLAGYGVLSTDHVQPNSCLATTRPIHVYHSKNQTMCSLRVFFFFSTEYRFPQSVASFLKQQASAKWSGKQRLNCLTSSRAAHTTIPACLLAG</sequence>
<evidence type="ECO:0000313" key="1">
    <source>
        <dbReference type="EMBL" id="TQV91824.1"/>
    </source>
</evidence>
<comment type="caution">
    <text evidence="1">The sequence shown here is derived from an EMBL/GenBank/DDBJ whole genome shotgun (WGS) entry which is preliminary data.</text>
</comment>
<dbReference type="EMBL" id="SPUK01000017">
    <property type="protein sequence ID" value="TQV91824.1"/>
    <property type="molecule type" value="Genomic_DNA"/>
</dbReference>
<dbReference type="Proteomes" id="UP000315783">
    <property type="component" value="Unassembled WGS sequence"/>
</dbReference>
<proteinExistence type="predicted"/>
<name>A0A545UQT9_9HYPO</name>
<organism evidence="1 2">
    <name type="scientific">Cordyceps javanica</name>
    <dbReference type="NCBI Taxonomy" id="43265"/>
    <lineage>
        <taxon>Eukaryota</taxon>
        <taxon>Fungi</taxon>
        <taxon>Dikarya</taxon>
        <taxon>Ascomycota</taxon>
        <taxon>Pezizomycotina</taxon>
        <taxon>Sordariomycetes</taxon>
        <taxon>Hypocreomycetidae</taxon>
        <taxon>Hypocreales</taxon>
        <taxon>Cordycipitaceae</taxon>
        <taxon>Cordyceps</taxon>
    </lineage>
</organism>
<reference evidence="1 2" key="1">
    <citation type="journal article" date="2019" name="Appl. Microbiol. Biotechnol.">
        <title>Genome sequence of Isaria javanica and comparative genome analysis insights into family S53 peptidase evolution in fungal entomopathogens.</title>
        <authorList>
            <person name="Lin R."/>
            <person name="Zhang X."/>
            <person name="Xin B."/>
            <person name="Zou M."/>
            <person name="Gao Y."/>
            <person name="Qin F."/>
            <person name="Hu Q."/>
            <person name="Xie B."/>
            <person name="Cheng X."/>
        </authorList>
    </citation>
    <scope>NUCLEOTIDE SEQUENCE [LARGE SCALE GENOMIC DNA]</scope>
    <source>
        <strain evidence="1 2">IJ1G</strain>
    </source>
</reference>
<protein>
    <submittedName>
        <fullName evidence="1">Uncharacterized protein</fullName>
    </submittedName>
</protein>
<gene>
    <name evidence="1" type="ORF">IF1G_09409</name>
</gene>